<reference evidence="2 3" key="1">
    <citation type="journal article" date="2015" name="Genome Biol. Evol.">
        <title>Comparative Genomics of a Bacterivorous Green Alga Reveals Evolutionary Causalities and Consequences of Phago-Mixotrophic Mode of Nutrition.</title>
        <authorList>
            <person name="Burns J.A."/>
            <person name="Paasch A."/>
            <person name="Narechania A."/>
            <person name="Kim E."/>
        </authorList>
    </citation>
    <scope>NUCLEOTIDE SEQUENCE [LARGE SCALE GENOMIC DNA]</scope>
    <source>
        <strain evidence="2 3">PLY_AMNH</strain>
    </source>
</reference>
<gene>
    <name evidence="2" type="ORF">CYMTET_8100</name>
</gene>
<evidence type="ECO:0000313" key="2">
    <source>
        <dbReference type="EMBL" id="KAK3284241.1"/>
    </source>
</evidence>
<comment type="caution">
    <text evidence="2">The sequence shown here is derived from an EMBL/GenBank/DDBJ whole genome shotgun (WGS) entry which is preliminary data.</text>
</comment>
<protein>
    <submittedName>
        <fullName evidence="2">Uncharacterized protein</fullName>
    </submittedName>
</protein>
<dbReference type="AlphaFoldDB" id="A0AAE0GVK8"/>
<dbReference type="EMBL" id="LGRX02002408">
    <property type="protein sequence ID" value="KAK3284241.1"/>
    <property type="molecule type" value="Genomic_DNA"/>
</dbReference>
<feature type="region of interest" description="Disordered" evidence="1">
    <location>
        <begin position="1"/>
        <end position="23"/>
    </location>
</feature>
<evidence type="ECO:0000313" key="3">
    <source>
        <dbReference type="Proteomes" id="UP001190700"/>
    </source>
</evidence>
<accession>A0AAE0GVK8</accession>
<feature type="non-terminal residue" evidence="2">
    <location>
        <position position="1"/>
    </location>
</feature>
<feature type="region of interest" description="Disordered" evidence="1">
    <location>
        <begin position="41"/>
        <end position="68"/>
    </location>
</feature>
<organism evidence="2 3">
    <name type="scientific">Cymbomonas tetramitiformis</name>
    <dbReference type="NCBI Taxonomy" id="36881"/>
    <lineage>
        <taxon>Eukaryota</taxon>
        <taxon>Viridiplantae</taxon>
        <taxon>Chlorophyta</taxon>
        <taxon>Pyramimonadophyceae</taxon>
        <taxon>Pyramimonadales</taxon>
        <taxon>Pyramimonadaceae</taxon>
        <taxon>Cymbomonas</taxon>
    </lineage>
</organism>
<sequence>KDTGYSPPSGGGGEEREKKPNFNAVTFDRKTAYTTKPVGEWKTEPVGAMPSRVAPDCPAASPPVVPAQQADTPADVAIMTFVAPARPVIGIYG</sequence>
<dbReference type="Proteomes" id="UP001190700">
    <property type="component" value="Unassembled WGS sequence"/>
</dbReference>
<keyword evidence="3" id="KW-1185">Reference proteome</keyword>
<proteinExistence type="predicted"/>
<evidence type="ECO:0000256" key="1">
    <source>
        <dbReference type="SAM" id="MobiDB-lite"/>
    </source>
</evidence>
<name>A0AAE0GVK8_9CHLO</name>